<name>A0ABW5N916_9FLAO</name>
<dbReference type="Gene3D" id="2.60.120.260">
    <property type="entry name" value="Galactose-binding domain-like"/>
    <property type="match status" value="1"/>
</dbReference>
<proteinExistence type="predicted"/>
<dbReference type="SUPFAM" id="SSF63829">
    <property type="entry name" value="Calcium-dependent phosphotriesterase"/>
    <property type="match status" value="1"/>
</dbReference>
<protein>
    <submittedName>
        <fullName evidence="3">DUF6923 family protein</fullName>
    </submittedName>
</protein>
<dbReference type="Pfam" id="PF18483">
    <property type="entry name" value="Lectin_L-type_dom"/>
    <property type="match status" value="1"/>
</dbReference>
<feature type="region of interest" description="Disordered" evidence="1">
    <location>
        <begin position="1580"/>
        <end position="1684"/>
    </location>
</feature>
<dbReference type="SUPFAM" id="SSF49899">
    <property type="entry name" value="Concanavalin A-like lectins/glucanases"/>
    <property type="match status" value="1"/>
</dbReference>
<dbReference type="EMBL" id="JBHULX010000017">
    <property type="protein sequence ID" value="MFD2591301.1"/>
    <property type="molecule type" value="Genomic_DNA"/>
</dbReference>
<dbReference type="RefSeq" id="WP_378298135.1">
    <property type="nucleotide sequence ID" value="NZ_JBHULX010000017.1"/>
</dbReference>
<evidence type="ECO:0000259" key="2">
    <source>
        <dbReference type="Pfam" id="PF21959"/>
    </source>
</evidence>
<dbReference type="CDD" id="cd01951">
    <property type="entry name" value="lectin_L-type"/>
    <property type="match status" value="1"/>
</dbReference>
<feature type="compositionally biased region" description="Polar residues" evidence="1">
    <location>
        <begin position="547"/>
        <end position="561"/>
    </location>
</feature>
<dbReference type="InterPro" id="IPR051136">
    <property type="entry name" value="Intracellular_Lectin-GPT"/>
</dbReference>
<dbReference type="InterPro" id="IPR054215">
    <property type="entry name" value="DUF6923"/>
</dbReference>
<gene>
    <name evidence="3" type="ORF">ACFSTE_10735</name>
</gene>
<dbReference type="Gene3D" id="2.60.120.200">
    <property type="match status" value="1"/>
</dbReference>
<feature type="compositionally biased region" description="Acidic residues" evidence="1">
    <location>
        <begin position="1580"/>
        <end position="1594"/>
    </location>
</feature>
<dbReference type="Proteomes" id="UP001597459">
    <property type="component" value="Unassembled WGS sequence"/>
</dbReference>
<accession>A0ABW5N916</accession>
<sequence>MNNHYLTGLTKVFDTLQRVPFFIIGVLFSVFVSETMYAQCPAGAIDYASSPTNTIASGEVYCLSQDLDIGNANLTIQSGGELHIESGFELQGNGVLTIQGTVVVNDGAGITYVGSSEIGIFGTAVTSVLRLGVGSFFSINGSLTQNDPTFFGNLNPGHSATIEMNNCSVVEVCSTFTQQAETYPSVVYIGDGSCEAYFIDKAQVSGGSGSTLTNSTSVNWIAMNTITSLSEGGATLCGPNATQATCSMWPAGLTDAVAANCAEAKGIAAGLSGGSGPTTTDTDGDGVTDDVDLDNDNDGILDSVECLSVEVIPTGVSSTDDDFNNPNNGSDTPGALINTIDGNLGTYIADAAPSGGYSDVTYTYPSSRLQTLRIYNNAGSLLGDPQAINTIGTINFYNSSDVLIGTLSSVAVPNGNAGGNPFEIPMDLHDVTKVEVLDLTGLSSGIAWRSFRLVTCTDSDGDGIFDPEDLDSDNDGIPDNIEGQATNGYIAPNTDSAATYTTNNGVNSAYLGGVTPVNTDGTDNPDYLDMDSDNEGGNDTAEAGLTLSGNQGANGLDNSYDNGDDYIDVNGNFDNTQADNFPDEDSDVAIEDVDYRDATNSDNDNDGIPDFVDLDDDNDGILDCEEIGINASTEVDGLFNIVGDANKLGAKEMQLTPNSLNQSGQVMSVSKIDFESNFTILFEAYLGTNNNESDFLNSGADGIAIVFHDDPAGTSASGSDGNGIGALGIQNGIVLELDTFNNGGSTGDIVDDHGMIWDSDDQSIHLSGAVSLGQLEDGAWHPVEVSWDFTTKTLVYKVDGITAGSYTGDVVSNHFGGSNMVHFGFTASTGSVVNEHKIRFDNFCNDLPLVEDSDNDGISNHKDLDSDGDGIPDNIEAQTTNGYIPPSGNDSDNDGLDDAYEGTGNEGLTPVNTDGTDQPDYLDLDSDNEGGNDTIEAGLTLSGSVGANGLDNAIDNGDDYTDVNGSFDNTQTDNFPDEDSDVAIEDVDYRDATDSDNDNDGIPDAVDLDDDNDGILDTVEALCDTNLIANGDFSNGSDKWTSSFASGDTGGINYTGGTVQYNVDNDGDLYPINKVITENTDLFTLENGKAYTFKFDAHFLSAVQFEVVNFKWVIMDNSGNLISEINEFTTGGTTGIASGIVITDTQSTYISTFIHNEATGTYKLGLTWDAIEGFPGEGRDVIFDNICLSDNDLDNDGIPDHMDLDSDGDGIPDNIEAQTTNGYIPPSGNDSDNDGLDDAYEGTGNEGLTPVNTDNLDTPDYIDLDSDNEGGNDTAEAGLTLSGNVGANGLDDAIDNGDDYTDVNGSFDNSQADNFPDSDNDVAVEDVDYRDALTSFGCTPGFYQVVTDQFRIMDPATGLYSDVGSPWVNAYNSIGYNPVDGFVYGVDNTTRHLLKIDGNGNIADLGDLIDNATSNPMGSNVNAADFDSSGAMWIKQSGSGFFRKVDIATNTYDQINTTGANFDVADFIIINDIAYGVKDNRLRVADLTTDPIVVTSKTVSGLGASSGGYGATFGDAQNNLYVFRNGTGGFYRINDYESASPSATLLLTGAASGSNDGAACPDACPAFDLDCDGVLNTDEDLNGNGDNTDDDTDGDGIPNYLDVDDDNDGIYTSEEDTDGNGTAANDNEDGDGLPDYLDPDSDNDGCNDANEAYGDANADNGDGGEYGDADTAVEGDGSGKINPDGSVAAASYTTGTVPSVTDDSIKIVCEPCAATVIPNFTDVGYAIWAAADCDEDGVTNGLEVDQDNDNTTGPNQTDPFDGCDYNTSDQVIANVSAAWNALDCDEDGVTNGQEITDGTDPTDGCSLVAANQDATPSAAWNALDCDEDGVTNGQEITDGTDPTDGCSLVAANQDATPSAAWNALDCDEDGVTNGQEITDGTDPTDGCSLVAANQDATPSAAWNALDCDE</sequence>
<dbReference type="SUPFAM" id="SSF49785">
    <property type="entry name" value="Galactose-binding domain-like"/>
    <property type="match status" value="1"/>
</dbReference>
<evidence type="ECO:0000256" key="1">
    <source>
        <dbReference type="SAM" id="MobiDB-lite"/>
    </source>
</evidence>
<dbReference type="InterPro" id="IPR013320">
    <property type="entry name" value="ConA-like_dom_sf"/>
</dbReference>
<dbReference type="InterPro" id="IPR008979">
    <property type="entry name" value="Galactose-bd-like_sf"/>
</dbReference>
<comment type="caution">
    <text evidence="3">The sequence shown here is derived from an EMBL/GenBank/DDBJ whole genome shotgun (WGS) entry which is preliminary data.</text>
</comment>
<keyword evidence="4" id="KW-1185">Reference proteome</keyword>
<feature type="compositionally biased region" description="Acidic residues" evidence="1">
    <location>
        <begin position="891"/>
        <end position="900"/>
    </location>
</feature>
<dbReference type="InterPro" id="IPR056573">
    <property type="entry name" value="Lectin_L-type_dom"/>
</dbReference>
<dbReference type="PROSITE" id="PS00018">
    <property type="entry name" value="EF_HAND_1"/>
    <property type="match status" value="1"/>
</dbReference>
<feature type="compositionally biased region" description="Low complexity" evidence="1">
    <location>
        <begin position="1647"/>
        <end position="1660"/>
    </location>
</feature>
<organism evidence="3 4">
    <name type="scientific">Aquimarina hainanensis</name>
    <dbReference type="NCBI Taxonomy" id="1578017"/>
    <lineage>
        <taxon>Bacteria</taxon>
        <taxon>Pseudomonadati</taxon>
        <taxon>Bacteroidota</taxon>
        <taxon>Flavobacteriia</taxon>
        <taxon>Flavobacteriales</taxon>
        <taxon>Flavobacteriaceae</taxon>
        <taxon>Aquimarina</taxon>
    </lineage>
</organism>
<evidence type="ECO:0000313" key="4">
    <source>
        <dbReference type="Proteomes" id="UP001597459"/>
    </source>
</evidence>
<feature type="compositionally biased region" description="Acidic residues" evidence="1">
    <location>
        <begin position="1602"/>
        <end position="1618"/>
    </location>
</feature>
<evidence type="ECO:0000313" key="3">
    <source>
        <dbReference type="EMBL" id="MFD2591301.1"/>
    </source>
</evidence>
<dbReference type="Pfam" id="PF21959">
    <property type="entry name" value="DUF6923"/>
    <property type="match status" value="1"/>
</dbReference>
<feature type="compositionally biased region" description="Acidic residues" evidence="1">
    <location>
        <begin position="1626"/>
        <end position="1645"/>
    </location>
</feature>
<feature type="non-terminal residue" evidence="3">
    <location>
        <position position="1909"/>
    </location>
</feature>
<feature type="region of interest" description="Disordered" evidence="1">
    <location>
        <begin position="855"/>
        <end position="933"/>
    </location>
</feature>
<dbReference type="PANTHER" id="PTHR12223">
    <property type="entry name" value="VESICULAR MANNOSE-BINDING LECTIN"/>
    <property type="match status" value="1"/>
</dbReference>
<feature type="region of interest" description="Disordered" evidence="1">
    <location>
        <begin position="1219"/>
        <end position="1256"/>
    </location>
</feature>
<reference evidence="4" key="1">
    <citation type="journal article" date="2019" name="Int. J. Syst. Evol. Microbiol.">
        <title>The Global Catalogue of Microorganisms (GCM) 10K type strain sequencing project: providing services to taxonomists for standard genome sequencing and annotation.</title>
        <authorList>
            <consortium name="The Broad Institute Genomics Platform"/>
            <consortium name="The Broad Institute Genome Sequencing Center for Infectious Disease"/>
            <person name="Wu L."/>
            <person name="Ma J."/>
        </authorList>
    </citation>
    <scope>NUCLEOTIDE SEQUENCE [LARGE SCALE GENOMIC DNA]</scope>
    <source>
        <strain evidence="4">KCTC 42423</strain>
    </source>
</reference>
<feature type="domain" description="DUF6923" evidence="2">
    <location>
        <begin position="1360"/>
        <end position="1561"/>
    </location>
</feature>
<feature type="compositionally biased region" description="Acidic residues" evidence="1">
    <location>
        <begin position="1231"/>
        <end position="1240"/>
    </location>
</feature>
<dbReference type="InterPro" id="IPR018247">
    <property type="entry name" value="EF_Hand_1_Ca_BS"/>
</dbReference>
<feature type="compositionally biased region" description="Acidic residues" evidence="1">
    <location>
        <begin position="920"/>
        <end position="930"/>
    </location>
</feature>
<dbReference type="PANTHER" id="PTHR12223:SF19">
    <property type="entry name" value="LEGUME LECTIN DOMAIN-CONTAINING PROTEIN"/>
    <property type="match status" value="1"/>
</dbReference>
<feature type="region of interest" description="Disordered" evidence="1">
    <location>
        <begin position="961"/>
        <end position="981"/>
    </location>
</feature>
<feature type="region of interest" description="Disordered" evidence="1">
    <location>
        <begin position="532"/>
        <end position="563"/>
    </location>
</feature>
<feature type="compositionally biased region" description="Polar residues" evidence="1">
    <location>
        <begin position="963"/>
        <end position="974"/>
    </location>
</feature>